<keyword evidence="3" id="KW-0472">Membrane</keyword>
<evidence type="ECO:0000313" key="5">
    <source>
        <dbReference type="EMBL" id="TEB10270.1"/>
    </source>
</evidence>
<protein>
    <recommendedName>
        <fullName evidence="4">CBS domain-containing protein</fullName>
    </recommendedName>
</protein>
<dbReference type="Proteomes" id="UP000297597">
    <property type="component" value="Unassembled WGS sequence"/>
</dbReference>
<keyword evidence="6" id="KW-1185">Reference proteome</keyword>
<dbReference type="SMART" id="SM00116">
    <property type="entry name" value="CBS"/>
    <property type="match status" value="2"/>
</dbReference>
<keyword evidence="3" id="KW-0812">Transmembrane</keyword>
<name>A0A4Y7RND4_9FIRM</name>
<evidence type="ECO:0000256" key="1">
    <source>
        <dbReference type="ARBA" id="ARBA00023122"/>
    </source>
</evidence>
<sequence length="259" mass="29219">MKEYSKQAIYAFFILLLAYFLLVGCLWLLQVNQLINFQTEVNGDILPLMASVPFVALYLLVLIAATAGYARGAIMAKELPFKTVLKQELKDKKMSSATIKTKTRSTAMVYDDTPFMWALNDIISARISILPVIDKEKNEVKGVITSTDFLKKLQEELKFLQEKNTASRDGTPDSTAMADNQYRQIVKNLQKRLEECKVKDLNPQNPVVVNSNENLHTVMHKMIEKQFTKLIVVGNDNSFSGTVDALDLIGEIYENDNGN</sequence>
<feature type="transmembrane region" description="Helical" evidence="3">
    <location>
        <begin position="49"/>
        <end position="70"/>
    </location>
</feature>
<evidence type="ECO:0000256" key="2">
    <source>
        <dbReference type="PROSITE-ProRule" id="PRU00703"/>
    </source>
</evidence>
<evidence type="ECO:0000259" key="4">
    <source>
        <dbReference type="PROSITE" id="PS51371"/>
    </source>
</evidence>
<evidence type="ECO:0000313" key="6">
    <source>
        <dbReference type="Proteomes" id="UP000297597"/>
    </source>
</evidence>
<dbReference type="Gene3D" id="3.10.580.10">
    <property type="entry name" value="CBS-domain"/>
    <property type="match status" value="1"/>
</dbReference>
<feature type="transmembrane region" description="Helical" evidence="3">
    <location>
        <begin position="9"/>
        <end position="29"/>
    </location>
</feature>
<dbReference type="EMBL" id="QFFZ01000029">
    <property type="protein sequence ID" value="TEB10270.1"/>
    <property type="molecule type" value="Genomic_DNA"/>
</dbReference>
<dbReference type="InterPro" id="IPR000644">
    <property type="entry name" value="CBS_dom"/>
</dbReference>
<dbReference type="Pfam" id="PF00571">
    <property type="entry name" value="CBS"/>
    <property type="match status" value="2"/>
</dbReference>
<dbReference type="SUPFAM" id="SSF54631">
    <property type="entry name" value="CBS-domain pair"/>
    <property type="match status" value="1"/>
</dbReference>
<proteinExistence type="predicted"/>
<reference evidence="5 6" key="1">
    <citation type="journal article" date="2018" name="Environ. Microbiol.">
        <title>Novel energy conservation strategies and behaviour of Pelotomaculum schinkii driving syntrophic propionate catabolism.</title>
        <authorList>
            <person name="Hidalgo-Ahumada C.A.P."/>
            <person name="Nobu M.K."/>
            <person name="Narihiro T."/>
            <person name="Tamaki H."/>
            <person name="Liu W.T."/>
            <person name="Kamagata Y."/>
            <person name="Stams A.J.M."/>
            <person name="Imachi H."/>
            <person name="Sousa D.Z."/>
        </authorList>
    </citation>
    <scope>NUCLEOTIDE SEQUENCE [LARGE SCALE GENOMIC DNA]</scope>
    <source>
        <strain evidence="5 6">MGP</strain>
    </source>
</reference>
<dbReference type="InterPro" id="IPR051257">
    <property type="entry name" value="Diverse_CBS-Domain"/>
</dbReference>
<dbReference type="OrthoDB" id="9883131at2"/>
<dbReference type="PROSITE" id="PS51257">
    <property type="entry name" value="PROKAR_LIPOPROTEIN"/>
    <property type="match status" value="1"/>
</dbReference>
<dbReference type="AlphaFoldDB" id="A0A4Y7RND4"/>
<feature type="domain" description="CBS" evidence="4">
    <location>
        <begin position="201"/>
        <end position="259"/>
    </location>
</feature>
<organism evidence="5 6">
    <name type="scientific">Pelotomaculum propionicicum</name>
    <dbReference type="NCBI Taxonomy" id="258475"/>
    <lineage>
        <taxon>Bacteria</taxon>
        <taxon>Bacillati</taxon>
        <taxon>Bacillota</taxon>
        <taxon>Clostridia</taxon>
        <taxon>Eubacteriales</taxon>
        <taxon>Desulfotomaculaceae</taxon>
        <taxon>Pelotomaculum</taxon>
    </lineage>
</organism>
<keyword evidence="1 2" id="KW-0129">CBS domain</keyword>
<comment type="caution">
    <text evidence="5">The sequence shown here is derived from an EMBL/GenBank/DDBJ whole genome shotgun (WGS) entry which is preliminary data.</text>
</comment>
<evidence type="ECO:0000256" key="3">
    <source>
        <dbReference type="SAM" id="Phobius"/>
    </source>
</evidence>
<gene>
    <name evidence="5" type="ORF">Pmgp_02467</name>
</gene>
<dbReference type="InterPro" id="IPR046342">
    <property type="entry name" value="CBS_dom_sf"/>
</dbReference>
<dbReference type="PANTHER" id="PTHR43080:SF2">
    <property type="entry name" value="CBS DOMAIN-CONTAINING PROTEIN"/>
    <property type="match status" value="1"/>
</dbReference>
<accession>A0A4Y7RND4</accession>
<keyword evidence="3" id="KW-1133">Transmembrane helix</keyword>
<feature type="domain" description="CBS" evidence="4">
    <location>
        <begin position="102"/>
        <end position="159"/>
    </location>
</feature>
<dbReference type="PANTHER" id="PTHR43080">
    <property type="entry name" value="CBS DOMAIN-CONTAINING PROTEIN CBSX3, MITOCHONDRIAL"/>
    <property type="match status" value="1"/>
</dbReference>
<dbReference type="PROSITE" id="PS51371">
    <property type="entry name" value="CBS"/>
    <property type="match status" value="2"/>
</dbReference>
<dbReference type="RefSeq" id="WP_134214291.1">
    <property type="nucleotide sequence ID" value="NZ_QFFZ01000029.1"/>
</dbReference>